<comment type="similarity">
    <text evidence="1">Belongs to the ABC transporter superfamily.</text>
</comment>
<dbReference type="AlphaFoldDB" id="A0A6L7GXU9"/>
<organism evidence="7 8">
    <name type="scientific">Gordonia mangrovi</name>
    <dbReference type="NCBI Taxonomy" id="2665643"/>
    <lineage>
        <taxon>Bacteria</taxon>
        <taxon>Bacillati</taxon>
        <taxon>Actinomycetota</taxon>
        <taxon>Actinomycetes</taxon>
        <taxon>Mycobacteriales</taxon>
        <taxon>Gordoniaceae</taxon>
        <taxon>Gordonia</taxon>
    </lineage>
</organism>
<evidence type="ECO:0000313" key="7">
    <source>
        <dbReference type="EMBL" id="MXP23475.1"/>
    </source>
</evidence>
<dbReference type="InterPro" id="IPR027417">
    <property type="entry name" value="P-loop_NTPase"/>
</dbReference>
<protein>
    <submittedName>
        <fullName evidence="7">ATP-binding cassette domain-containing protein</fullName>
    </submittedName>
</protein>
<evidence type="ECO:0000256" key="3">
    <source>
        <dbReference type="ARBA" id="ARBA00022741"/>
    </source>
</evidence>
<dbReference type="PROSITE" id="PS50893">
    <property type="entry name" value="ABC_TRANSPORTER_2"/>
    <property type="match status" value="1"/>
</dbReference>
<gene>
    <name evidence="7" type="ORF">GIY30_19225</name>
</gene>
<dbReference type="PANTHER" id="PTHR43820">
    <property type="entry name" value="HIGH-AFFINITY BRANCHED-CHAIN AMINO ACID TRANSPORT ATP-BINDING PROTEIN LIVF"/>
    <property type="match status" value="1"/>
</dbReference>
<keyword evidence="2" id="KW-0813">Transport</keyword>
<keyword evidence="8" id="KW-1185">Reference proteome</keyword>
<evidence type="ECO:0000313" key="8">
    <source>
        <dbReference type="Proteomes" id="UP000475545"/>
    </source>
</evidence>
<keyword evidence="5" id="KW-0029">Amino-acid transport</keyword>
<dbReference type="InterPro" id="IPR052156">
    <property type="entry name" value="BCAA_Transport_ATP-bd_LivF"/>
</dbReference>
<dbReference type="PANTHER" id="PTHR43820:SF4">
    <property type="entry name" value="HIGH-AFFINITY BRANCHED-CHAIN AMINO ACID TRANSPORT ATP-BINDING PROTEIN LIVF"/>
    <property type="match status" value="1"/>
</dbReference>
<dbReference type="GO" id="GO:0015807">
    <property type="term" value="P:L-amino acid transport"/>
    <property type="evidence" value="ECO:0007669"/>
    <property type="project" value="TreeGrafter"/>
</dbReference>
<feature type="domain" description="ABC transporter" evidence="6">
    <location>
        <begin position="21"/>
        <end position="248"/>
    </location>
</feature>
<sequence length="251" mass="27062">MDEVNSVNAAVRDRQRSDVVIECRGLGVGYGSVNVARDIDVALSRGQVLALLGPNGAGKTTLLSTLAGLLPALEGEIRVDGVKLPSGRARVANKRGVVLVPDDRALFTSLTVRENLRVANSAKRLSFDDIVELFPSLGRRRNITAGELSGGEQQMLAVARALMQDPKVLLIDEMSMGLAPVIVEELLPVVRRIADDIGSVIILVEQHVHLALEIADEAMVLVHGEVRDRGPAEEFSADPHRLQKIYLSSTL</sequence>
<dbReference type="SUPFAM" id="SSF52540">
    <property type="entry name" value="P-loop containing nucleoside triphosphate hydrolases"/>
    <property type="match status" value="1"/>
</dbReference>
<dbReference type="EMBL" id="WMBR01000005">
    <property type="protein sequence ID" value="MXP23475.1"/>
    <property type="molecule type" value="Genomic_DNA"/>
</dbReference>
<accession>A0A6L7GXU9</accession>
<evidence type="ECO:0000259" key="6">
    <source>
        <dbReference type="PROSITE" id="PS50893"/>
    </source>
</evidence>
<dbReference type="CDD" id="cd03224">
    <property type="entry name" value="ABC_TM1139_LivF_branched"/>
    <property type="match status" value="1"/>
</dbReference>
<dbReference type="Gene3D" id="3.40.50.300">
    <property type="entry name" value="P-loop containing nucleotide triphosphate hydrolases"/>
    <property type="match status" value="1"/>
</dbReference>
<reference evidence="7 8" key="1">
    <citation type="submission" date="2019-11" db="EMBL/GenBank/DDBJ databases">
        <title>Gordonia sp. nov., a novel actinobacterium isolated from mangrove soil in Hainan.</title>
        <authorList>
            <person name="Huang X."/>
            <person name="Xie Y."/>
            <person name="Chu X."/>
            <person name="Xiao K."/>
        </authorList>
    </citation>
    <scope>NUCLEOTIDE SEQUENCE [LARGE SCALE GENOMIC DNA]</scope>
    <source>
        <strain evidence="7 8">HNM0687</strain>
    </source>
</reference>
<keyword evidence="3" id="KW-0547">Nucleotide-binding</keyword>
<proteinExistence type="inferred from homology"/>
<evidence type="ECO:0000256" key="4">
    <source>
        <dbReference type="ARBA" id="ARBA00022840"/>
    </source>
</evidence>
<comment type="caution">
    <text evidence="7">The sequence shown here is derived from an EMBL/GenBank/DDBJ whole genome shotgun (WGS) entry which is preliminary data.</text>
</comment>
<name>A0A6L7GXU9_9ACTN</name>
<dbReference type="Pfam" id="PF00005">
    <property type="entry name" value="ABC_tran"/>
    <property type="match status" value="1"/>
</dbReference>
<evidence type="ECO:0000256" key="1">
    <source>
        <dbReference type="ARBA" id="ARBA00005417"/>
    </source>
</evidence>
<dbReference type="InterPro" id="IPR003593">
    <property type="entry name" value="AAA+_ATPase"/>
</dbReference>
<dbReference type="Proteomes" id="UP000475545">
    <property type="component" value="Unassembled WGS sequence"/>
</dbReference>
<dbReference type="SMART" id="SM00382">
    <property type="entry name" value="AAA"/>
    <property type="match status" value="1"/>
</dbReference>
<dbReference type="GO" id="GO:0015658">
    <property type="term" value="F:branched-chain amino acid transmembrane transporter activity"/>
    <property type="evidence" value="ECO:0007669"/>
    <property type="project" value="TreeGrafter"/>
</dbReference>
<dbReference type="InterPro" id="IPR003439">
    <property type="entry name" value="ABC_transporter-like_ATP-bd"/>
</dbReference>
<evidence type="ECO:0000256" key="2">
    <source>
        <dbReference type="ARBA" id="ARBA00022448"/>
    </source>
</evidence>
<evidence type="ECO:0000256" key="5">
    <source>
        <dbReference type="ARBA" id="ARBA00022970"/>
    </source>
</evidence>
<dbReference type="InterPro" id="IPR017871">
    <property type="entry name" value="ABC_transporter-like_CS"/>
</dbReference>
<dbReference type="RefSeq" id="WP_160903630.1">
    <property type="nucleotide sequence ID" value="NZ_CP102850.1"/>
</dbReference>
<keyword evidence="4 7" id="KW-0067">ATP-binding</keyword>
<dbReference type="GO" id="GO:0016887">
    <property type="term" value="F:ATP hydrolysis activity"/>
    <property type="evidence" value="ECO:0007669"/>
    <property type="project" value="InterPro"/>
</dbReference>
<dbReference type="GO" id="GO:0005524">
    <property type="term" value="F:ATP binding"/>
    <property type="evidence" value="ECO:0007669"/>
    <property type="project" value="UniProtKB-KW"/>
</dbReference>
<dbReference type="PROSITE" id="PS00211">
    <property type="entry name" value="ABC_TRANSPORTER_1"/>
    <property type="match status" value="1"/>
</dbReference>